<evidence type="ECO:0000256" key="1">
    <source>
        <dbReference type="SAM" id="MobiDB-lite"/>
    </source>
</evidence>
<keyword evidence="3" id="KW-1185">Reference proteome</keyword>
<sequence length="770" mass="87510">MNVGKQRIENKKPHLNDEVVTEVSATDIESVTDADPEDDNNIDEVSLLARLHLEKQMAQENAVISGIMEKYVANNTAPLARERNPRTVELMMFERLTADLDPWLRKRLSAHTQTSIPPSEDDWPTWEVPVPSGREETIVCDLLLIADYGGVHRRSTPPRSAYTAPGITGRIYIEARTRNDVVTLFKPIRGIRWWETKVVTRADAMKLLNRRPAIYAPRANAWIRLKNWPFKNDLAFIQEVLQHDALRVTMLPRPWYHKPPDFKQSRKRPTAKPFDRNKAAHISGPSSVLTVGSGLAAKHHYFDIRYKYFPPRDSYTSYDASGFLELIVNSSEYFPIDVYPQLSEIRPFMACVSITHAQKLLHTRLADNRRLKFGDRVLISSTPSNFNTIYERHVGRTGIVDDITNTFAYIHLLDVDSGLSETIQIPLSSIRRHYKIGDYVKTYVGSARERAGWVTNINETEDRITIYNSQYTDKHFEALASLTEFAETECRMGQNPHRDFIDMSQFELSVYENLPVTVFKGPFKGRSGTVKSISLRLKANVELRGSHTSSVNQLQEIEVRDLAFELDIHKWYRIQVTKATGGDNSTLGVQLESVHTVPATCSMLATVSDIIRSHTPEPENPAIEDGPWSPDYSNHSARGTPEGVVPDTYWLKRLPHIDTFRTLKISIQSFGMYENGKWDDKIGFYKGLYGSQVNFFSQDTGLVTIPFYYVTPVRPTKAPQNAHCLDEGADLGKRFRIHKFGDEECEVVPFHGGRSGSIRRIATSKLAVIG</sequence>
<dbReference type="InterPro" id="IPR036735">
    <property type="entry name" value="NGN_dom_sf"/>
</dbReference>
<dbReference type="PANTHER" id="PTHR11125">
    <property type="entry name" value="SUPPRESSOR OF TY 5"/>
    <property type="match status" value="1"/>
</dbReference>
<comment type="caution">
    <text evidence="2">The sequence shown here is derived from an EMBL/GenBank/DDBJ whole genome shotgun (WGS) entry which is preliminary data.</text>
</comment>
<dbReference type="InterPro" id="IPR039659">
    <property type="entry name" value="SPT5"/>
</dbReference>
<dbReference type="GO" id="GO:0003729">
    <property type="term" value="F:mRNA binding"/>
    <property type="evidence" value="ECO:0007669"/>
    <property type="project" value="TreeGrafter"/>
</dbReference>
<dbReference type="GO" id="GO:0032784">
    <property type="term" value="P:regulation of DNA-templated transcription elongation"/>
    <property type="evidence" value="ECO:0007669"/>
    <property type="project" value="InterPro"/>
</dbReference>
<reference evidence="2" key="1">
    <citation type="submission" date="2022-07" db="EMBL/GenBank/DDBJ databases">
        <title>Genome Sequence of Leucocoprinus birnbaumii.</title>
        <authorList>
            <person name="Buettner E."/>
        </authorList>
    </citation>
    <scope>NUCLEOTIDE SEQUENCE</scope>
    <source>
        <strain evidence="2">VT141</strain>
    </source>
</reference>
<evidence type="ECO:0000313" key="3">
    <source>
        <dbReference type="Proteomes" id="UP001213000"/>
    </source>
</evidence>
<evidence type="ECO:0000313" key="2">
    <source>
        <dbReference type="EMBL" id="KAJ3573000.1"/>
    </source>
</evidence>
<gene>
    <name evidence="2" type="ORF">NP233_g2713</name>
</gene>
<proteinExistence type="predicted"/>
<protein>
    <recommendedName>
        <fullName evidence="4">Chromatin elongation factor SPT5</fullName>
    </recommendedName>
</protein>
<name>A0AAD5W070_9AGAR</name>
<dbReference type="PANTHER" id="PTHR11125:SF7">
    <property type="entry name" value="TRANSCRIPTION ELONGATION FACTOR SPT5"/>
    <property type="match status" value="1"/>
</dbReference>
<dbReference type="GO" id="GO:0006357">
    <property type="term" value="P:regulation of transcription by RNA polymerase II"/>
    <property type="evidence" value="ECO:0007669"/>
    <property type="project" value="InterPro"/>
</dbReference>
<dbReference type="Proteomes" id="UP001213000">
    <property type="component" value="Unassembled WGS sequence"/>
</dbReference>
<dbReference type="AlphaFoldDB" id="A0AAD5W070"/>
<dbReference type="GO" id="GO:0006368">
    <property type="term" value="P:transcription elongation by RNA polymerase II"/>
    <property type="evidence" value="ECO:0007669"/>
    <property type="project" value="TreeGrafter"/>
</dbReference>
<dbReference type="Gene3D" id="3.30.70.940">
    <property type="entry name" value="NusG, N-terminal domain"/>
    <property type="match status" value="1"/>
</dbReference>
<dbReference type="EMBL" id="JANIEX010000119">
    <property type="protein sequence ID" value="KAJ3573000.1"/>
    <property type="molecule type" value="Genomic_DNA"/>
</dbReference>
<evidence type="ECO:0008006" key="4">
    <source>
        <dbReference type="Google" id="ProtNLM"/>
    </source>
</evidence>
<accession>A0AAD5W070</accession>
<feature type="region of interest" description="Disordered" evidence="1">
    <location>
        <begin position="614"/>
        <end position="640"/>
    </location>
</feature>
<organism evidence="2 3">
    <name type="scientific">Leucocoprinus birnbaumii</name>
    <dbReference type="NCBI Taxonomy" id="56174"/>
    <lineage>
        <taxon>Eukaryota</taxon>
        <taxon>Fungi</taxon>
        <taxon>Dikarya</taxon>
        <taxon>Basidiomycota</taxon>
        <taxon>Agaricomycotina</taxon>
        <taxon>Agaricomycetes</taxon>
        <taxon>Agaricomycetidae</taxon>
        <taxon>Agaricales</taxon>
        <taxon>Agaricineae</taxon>
        <taxon>Agaricaceae</taxon>
        <taxon>Leucocoprinus</taxon>
    </lineage>
</organism>
<dbReference type="GO" id="GO:0032044">
    <property type="term" value="C:DSIF complex"/>
    <property type="evidence" value="ECO:0007669"/>
    <property type="project" value="TreeGrafter"/>
</dbReference>